<name>A0A1E7ZE69_9ALTE</name>
<comment type="caution">
    <text evidence="1">The sequence shown here is derived from an EMBL/GenBank/DDBJ whole genome shotgun (WGS) entry which is preliminary data.</text>
</comment>
<dbReference type="AlphaFoldDB" id="A0A1E7ZE69"/>
<dbReference type="RefSeq" id="WP_070124131.1">
    <property type="nucleotide sequence ID" value="NZ_MDHN01000010.1"/>
</dbReference>
<sequence length="83" mass="9278">MTSNKPSASIYKHKHPDYDSEELLLSDCANESPVFESLVNSLAEDMNCPFTVTMKAWIGTLRINGKDCQVQLVVTSDELIDEN</sequence>
<protein>
    <submittedName>
        <fullName evidence="1">Uncharacterized protein</fullName>
    </submittedName>
</protein>
<accession>A0A1E7ZE69</accession>
<dbReference type="Proteomes" id="UP000175691">
    <property type="component" value="Unassembled WGS sequence"/>
</dbReference>
<reference evidence="1 2" key="1">
    <citation type="submission" date="2016-08" db="EMBL/GenBank/DDBJ databases">
        <authorList>
            <person name="Seilhamer J.J."/>
        </authorList>
    </citation>
    <scope>NUCLEOTIDE SEQUENCE [LARGE SCALE GENOMIC DNA]</scope>
    <source>
        <strain evidence="1 2">KCTC 42603</strain>
    </source>
</reference>
<organism evidence="1 2">
    <name type="scientific">Alteromonas confluentis</name>
    <dbReference type="NCBI Taxonomy" id="1656094"/>
    <lineage>
        <taxon>Bacteria</taxon>
        <taxon>Pseudomonadati</taxon>
        <taxon>Pseudomonadota</taxon>
        <taxon>Gammaproteobacteria</taxon>
        <taxon>Alteromonadales</taxon>
        <taxon>Alteromonadaceae</taxon>
        <taxon>Alteromonas/Salinimonas group</taxon>
        <taxon>Alteromonas</taxon>
    </lineage>
</organism>
<evidence type="ECO:0000313" key="1">
    <source>
        <dbReference type="EMBL" id="OFC71791.1"/>
    </source>
</evidence>
<evidence type="ECO:0000313" key="2">
    <source>
        <dbReference type="Proteomes" id="UP000175691"/>
    </source>
</evidence>
<dbReference type="STRING" id="1656094.BFC18_06455"/>
<gene>
    <name evidence="1" type="ORF">BFC18_06455</name>
</gene>
<proteinExistence type="predicted"/>
<dbReference type="EMBL" id="MDHN01000010">
    <property type="protein sequence ID" value="OFC71791.1"/>
    <property type="molecule type" value="Genomic_DNA"/>
</dbReference>
<keyword evidence="2" id="KW-1185">Reference proteome</keyword>